<dbReference type="RefSeq" id="WP_166351019.1">
    <property type="nucleotide sequence ID" value="NZ_CP088280.1"/>
</dbReference>
<evidence type="ECO:0000313" key="2">
    <source>
        <dbReference type="EMBL" id="NYY92897.1"/>
    </source>
</evidence>
<keyword evidence="1" id="KW-0812">Transmembrane</keyword>
<protein>
    <submittedName>
        <fullName evidence="2">Uncharacterized protein</fullName>
    </submittedName>
</protein>
<keyword evidence="1" id="KW-0472">Membrane</keyword>
<dbReference type="AlphaFoldDB" id="A0A7Z0TSX0"/>
<reference evidence="2" key="2">
    <citation type="submission" date="2020-06" db="EMBL/GenBank/DDBJ databases">
        <title>Whole Genome Sequence of Bradyrhizobium sp. Strain 323S2.</title>
        <authorList>
            <person name="Bromfield E.S.P."/>
        </authorList>
    </citation>
    <scope>NUCLEOTIDE SEQUENCE [LARGE SCALE GENOMIC DNA]</scope>
    <source>
        <strain evidence="2">323S2</strain>
    </source>
</reference>
<feature type="transmembrane region" description="Helical" evidence="1">
    <location>
        <begin position="30"/>
        <end position="47"/>
    </location>
</feature>
<gene>
    <name evidence="3" type="ORF">G6321_00035955</name>
    <name evidence="2" type="ORF">G6321_32330</name>
</gene>
<keyword evidence="1" id="KW-1133">Transmembrane helix</keyword>
<proteinExistence type="predicted"/>
<dbReference type="EMBL" id="CP088280">
    <property type="protein sequence ID" value="UGX91164.1"/>
    <property type="molecule type" value="Genomic_DNA"/>
</dbReference>
<reference evidence="3 4" key="3">
    <citation type="journal article" date="2022" name="Int. J. Syst. Evol. Microbiol.">
        <title>Strains of Bradyrhizobium barranii sp. nov. associated with legumes native to Canada are symbionts of soybeans and belong to different subspecies (subsp. barranii subsp. nov. and subsp. apii subsp. nov.) and symbiovars (sv. glycinearum and sv. septentrionale).</title>
        <authorList>
            <person name="Bromfield E.S.P."/>
            <person name="Cloutier S."/>
            <person name="Wasai-Hara S."/>
            <person name="Minamisawa K."/>
        </authorList>
    </citation>
    <scope>NUCLEOTIDE SEQUENCE [LARGE SCALE GENOMIC DNA]</scope>
    <source>
        <strain evidence="3 4">323S2</strain>
    </source>
</reference>
<name>A0A7Z0TSX0_9BRAD</name>
<reference evidence="3 4" key="1">
    <citation type="journal article" date="2017" name="Syst. Appl. Microbiol.">
        <title>Soybeans inoculated with root zone soils of Canadian native legumes harbour diverse and novel Bradyrhizobium spp. that possess agricultural potential.</title>
        <authorList>
            <person name="Bromfield E.S.P."/>
            <person name="Cloutier S."/>
            <person name="Tambong J.T."/>
            <person name="Tran Thi T.V."/>
        </authorList>
    </citation>
    <scope>NUCLEOTIDE SEQUENCE [LARGE SCALE GENOMIC DNA]</scope>
    <source>
        <strain evidence="3 4">323S2</strain>
    </source>
</reference>
<dbReference type="EMBL" id="JACBFH010000001">
    <property type="protein sequence ID" value="NYY92897.1"/>
    <property type="molecule type" value="Genomic_DNA"/>
</dbReference>
<sequence length="53" mass="6225">MRRFAMKALFTALAFRRAEKERVDWDRNILIFSTVVTVGLVALYVYGKATSRW</sequence>
<accession>A0A7Z0TSX0</accession>
<evidence type="ECO:0000313" key="3">
    <source>
        <dbReference type="EMBL" id="UGX91164.1"/>
    </source>
</evidence>
<evidence type="ECO:0000313" key="4">
    <source>
        <dbReference type="Proteomes" id="UP000564836"/>
    </source>
</evidence>
<evidence type="ECO:0000256" key="1">
    <source>
        <dbReference type="SAM" id="Phobius"/>
    </source>
</evidence>
<dbReference type="Proteomes" id="UP000564836">
    <property type="component" value="Chromosome"/>
</dbReference>
<organism evidence="2">
    <name type="scientific">Bradyrhizobium barranii subsp. barranii</name>
    <dbReference type="NCBI Taxonomy" id="2823807"/>
    <lineage>
        <taxon>Bacteria</taxon>
        <taxon>Pseudomonadati</taxon>
        <taxon>Pseudomonadota</taxon>
        <taxon>Alphaproteobacteria</taxon>
        <taxon>Hyphomicrobiales</taxon>
        <taxon>Nitrobacteraceae</taxon>
        <taxon>Bradyrhizobium</taxon>
        <taxon>Bradyrhizobium barranii</taxon>
    </lineage>
</organism>